<evidence type="ECO:0000313" key="3">
    <source>
        <dbReference type="Proteomes" id="UP000030755"/>
    </source>
</evidence>
<organism evidence="1 3">
    <name type="scientific">Rozella allomycis (strain CSF55)</name>
    <dbReference type="NCBI Taxonomy" id="988480"/>
    <lineage>
        <taxon>Eukaryota</taxon>
        <taxon>Fungi</taxon>
        <taxon>Fungi incertae sedis</taxon>
        <taxon>Cryptomycota</taxon>
        <taxon>Cryptomycota incertae sedis</taxon>
        <taxon>Rozella</taxon>
    </lineage>
</organism>
<dbReference type="EMBL" id="ML005202">
    <property type="protein sequence ID" value="RKP19569.1"/>
    <property type="molecule type" value="Genomic_DNA"/>
</dbReference>
<protein>
    <recommendedName>
        <fullName evidence="5">Ankyrin</fullName>
    </recommendedName>
</protein>
<evidence type="ECO:0000313" key="1">
    <source>
        <dbReference type="EMBL" id="EPZ31150.1"/>
    </source>
</evidence>
<dbReference type="OrthoDB" id="6021133at2759"/>
<gene>
    <name evidence="1" type="ORF">O9G_001061</name>
    <name evidence="2" type="ORF">ROZALSC1DRAFT_28854</name>
</gene>
<reference evidence="2" key="3">
    <citation type="submission" date="2018-08" db="EMBL/GenBank/DDBJ databases">
        <title>Leveraging single-cell genomics to expand the Fungal Tree of Life.</title>
        <authorList>
            <consortium name="DOE Joint Genome Institute"/>
            <person name="Ahrendt S.R."/>
            <person name="Quandt C.A."/>
            <person name="Ciobanu D."/>
            <person name="Clum A."/>
            <person name="Salamov A."/>
            <person name="Andreopoulos B."/>
            <person name="Cheng J.-F."/>
            <person name="Woyke T."/>
            <person name="Pelin A."/>
            <person name="Henrissat B."/>
            <person name="Reynolds N."/>
            <person name="Benny G.L."/>
            <person name="Smith M.E."/>
            <person name="James T.Y."/>
            <person name="Grigoriev I.V."/>
        </authorList>
    </citation>
    <scope>NUCLEOTIDE SEQUENCE</scope>
    <source>
        <strain evidence="2">CSF55</strain>
    </source>
</reference>
<dbReference type="InterPro" id="IPR002110">
    <property type="entry name" value="Ankyrin_rpt"/>
</dbReference>
<accession>A0A075AR20</accession>
<dbReference type="Proteomes" id="UP000281549">
    <property type="component" value="Unassembled WGS sequence"/>
</dbReference>
<dbReference type="Gene3D" id="1.25.40.20">
    <property type="entry name" value="Ankyrin repeat-containing domain"/>
    <property type="match status" value="1"/>
</dbReference>
<keyword evidence="3" id="KW-1185">Reference proteome</keyword>
<dbReference type="EMBL" id="KE561300">
    <property type="protein sequence ID" value="EPZ31150.1"/>
    <property type="molecule type" value="Genomic_DNA"/>
</dbReference>
<reference evidence="4" key="2">
    <citation type="journal article" date="2018" name="Nat. Microbiol.">
        <title>Leveraging single-cell genomics to expand the fungal tree of life.</title>
        <authorList>
            <person name="Ahrendt S.R."/>
            <person name="Quandt C.A."/>
            <person name="Ciobanu D."/>
            <person name="Clum A."/>
            <person name="Salamov A."/>
            <person name="Andreopoulos B."/>
            <person name="Cheng J.F."/>
            <person name="Woyke T."/>
            <person name="Pelin A."/>
            <person name="Henrissat B."/>
            <person name="Reynolds N.K."/>
            <person name="Benny G.L."/>
            <person name="Smith M.E."/>
            <person name="James T.Y."/>
            <person name="Grigoriev I.V."/>
        </authorList>
    </citation>
    <scope>NUCLEOTIDE SEQUENCE [LARGE SCALE GENOMIC DNA]</scope>
    <source>
        <strain evidence="4">CSF55</strain>
    </source>
</reference>
<dbReference type="AlphaFoldDB" id="A0A075AR20"/>
<evidence type="ECO:0000313" key="4">
    <source>
        <dbReference type="Proteomes" id="UP000281549"/>
    </source>
</evidence>
<dbReference type="Pfam" id="PF12796">
    <property type="entry name" value="Ank_2"/>
    <property type="match status" value="1"/>
</dbReference>
<dbReference type="Proteomes" id="UP000030755">
    <property type="component" value="Unassembled WGS sequence"/>
</dbReference>
<evidence type="ECO:0008006" key="5">
    <source>
        <dbReference type="Google" id="ProtNLM"/>
    </source>
</evidence>
<proteinExistence type="predicted"/>
<name>A0A075AR20_ROZAC</name>
<sequence>MIKYHETAPIFQVFRYKSVCNVRVDPSAQDNAAIRSSSEHGYLDLFNLLLSDYRVNPSAGNNYAVRSAAKNGHADTVKILLDDFRVNPSDKNNDSIRLAHSNGHVKVVIPTFGRCAPCSNH</sequence>
<dbReference type="HOGENOM" id="CLU_2039393_0_0_1"/>
<dbReference type="InterPro" id="IPR036770">
    <property type="entry name" value="Ankyrin_rpt-contain_sf"/>
</dbReference>
<dbReference type="SUPFAM" id="SSF140860">
    <property type="entry name" value="Pseudo ankyrin repeat-like"/>
    <property type="match status" value="1"/>
</dbReference>
<evidence type="ECO:0000313" key="2">
    <source>
        <dbReference type="EMBL" id="RKP19569.1"/>
    </source>
</evidence>
<reference evidence="1 3" key="1">
    <citation type="journal article" date="2013" name="Curr. Biol.">
        <title>Shared signatures of parasitism and phylogenomics unite Cryptomycota and microsporidia.</title>
        <authorList>
            <person name="James T.Y."/>
            <person name="Pelin A."/>
            <person name="Bonen L."/>
            <person name="Ahrendt S."/>
            <person name="Sain D."/>
            <person name="Corradi N."/>
            <person name="Stajich J.E."/>
        </authorList>
    </citation>
    <scope>NUCLEOTIDE SEQUENCE [LARGE SCALE GENOMIC DNA]</scope>
    <source>
        <strain evidence="1">CSF55</strain>
        <strain evidence="1">CSF55</strain>
    </source>
</reference>